<keyword evidence="4" id="KW-0560">Oxidoreductase</keyword>
<dbReference type="InterPro" id="IPR017941">
    <property type="entry name" value="Rieske_2Fe-2S"/>
</dbReference>
<organism evidence="9 10">
    <name type="scientific">Sphingomonas oleivorans</name>
    <dbReference type="NCBI Taxonomy" id="1735121"/>
    <lineage>
        <taxon>Bacteria</taxon>
        <taxon>Pseudomonadati</taxon>
        <taxon>Pseudomonadota</taxon>
        <taxon>Alphaproteobacteria</taxon>
        <taxon>Sphingomonadales</taxon>
        <taxon>Sphingomonadaceae</taxon>
        <taxon>Sphingomonas</taxon>
    </lineage>
</organism>
<dbReference type="PANTHER" id="PTHR43756:SF5">
    <property type="entry name" value="CHOLINE MONOOXYGENASE, CHLOROPLASTIC"/>
    <property type="match status" value="1"/>
</dbReference>
<dbReference type="Proteomes" id="UP000244162">
    <property type="component" value="Unassembled WGS sequence"/>
</dbReference>
<dbReference type="EMBL" id="NWBU01000006">
    <property type="protein sequence ID" value="PTQ11845.1"/>
    <property type="molecule type" value="Genomic_DNA"/>
</dbReference>
<dbReference type="PROSITE" id="PS00570">
    <property type="entry name" value="RING_HYDROXYL_ALPHA"/>
    <property type="match status" value="1"/>
</dbReference>
<dbReference type="Pfam" id="PF00848">
    <property type="entry name" value="Ring_hydroxyl_A"/>
    <property type="match status" value="1"/>
</dbReference>
<evidence type="ECO:0000256" key="1">
    <source>
        <dbReference type="ARBA" id="ARBA00001962"/>
    </source>
</evidence>
<dbReference type="GO" id="GO:0016491">
    <property type="term" value="F:oxidoreductase activity"/>
    <property type="evidence" value="ECO:0007669"/>
    <property type="project" value="UniProtKB-KW"/>
</dbReference>
<dbReference type="InterPro" id="IPR015881">
    <property type="entry name" value="ARHD_Rieske_2Fe_2S"/>
</dbReference>
<dbReference type="Pfam" id="PF00355">
    <property type="entry name" value="Rieske"/>
    <property type="match status" value="1"/>
</dbReference>
<proteinExistence type="predicted"/>
<dbReference type="CDD" id="cd03469">
    <property type="entry name" value="Rieske_RO_Alpha_N"/>
    <property type="match status" value="1"/>
</dbReference>
<evidence type="ECO:0000256" key="5">
    <source>
        <dbReference type="ARBA" id="ARBA00023004"/>
    </source>
</evidence>
<dbReference type="PROSITE" id="PS51296">
    <property type="entry name" value="RIESKE"/>
    <property type="match status" value="1"/>
</dbReference>
<evidence type="ECO:0000256" key="7">
    <source>
        <dbReference type="ARBA" id="ARBA00023027"/>
    </source>
</evidence>
<name>A0A2T5FZ34_9SPHN</name>
<dbReference type="InterPro" id="IPR036922">
    <property type="entry name" value="Rieske_2Fe-2S_sf"/>
</dbReference>
<accession>A0A2T5FZ34</accession>
<evidence type="ECO:0000259" key="8">
    <source>
        <dbReference type="PROSITE" id="PS51296"/>
    </source>
</evidence>
<comment type="caution">
    <text evidence="9">The sequence shown here is derived from an EMBL/GenBank/DDBJ whole genome shotgun (WGS) entry which is preliminary data.</text>
</comment>
<reference evidence="9 10" key="1">
    <citation type="submission" date="2017-09" db="EMBL/GenBank/DDBJ databases">
        <title>Sphingomonas panjinensis sp.nov., isolated from oil-contaminated soil.</title>
        <authorList>
            <person name="Wang L."/>
            <person name="Chen L."/>
        </authorList>
    </citation>
    <scope>NUCLEOTIDE SEQUENCE [LARGE SCALE GENOMIC DNA]</scope>
    <source>
        <strain evidence="9 10">FW-11</strain>
    </source>
</reference>
<dbReference type="SUPFAM" id="SSF55961">
    <property type="entry name" value="Bet v1-like"/>
    <property type="match status" value="1"/>
</dbReference>
<keyword evidence="6" id="KW-0411">Iron-sulfur</keyword>
<evidence type="ECO:0000256" key="2">
    <source>
        <dbReference type="ARBA" id="ARBA00022714"/>
    </source>
</evidence>
<evidence type="ECO:0000256" key="3">
    <source>
        <dbReference type="ARBA" id="ARBA00022723"/>
    </source>
</evidence>
<evidence type="ECO:0000256" key="6">
    <source>
        <dbReference type="ARBA" id="ARBA00023014"/>
    </source>
</evidence>
<evidence type="ECO:0000256" key="4">
    <source>
        <dbReference type="ARBA" id="ARBA00023002"/>
    </source>
</evidence>
<keyword evidence="3" id="KW-0479">Metal-binding</keyword>
<protein>
    <submittedName>
        <fullName evidence="9">(2Fe-2S)-binding protein</fullName>
    </submittedName>
</protein>
<dbReference type="RefSeq" id="WP_107967358.1">
    <property type="nucleotide sequence ID" value="NZ_NWBU01000006.1"/>
</dbReference>
<dbReference type="InterPro" id="IPR001663">
    <property type="entry name" value="Rng_hydr_dOase-A"/>
</dbReference>
<sequence>MTLLTEQFFDSFASSVKEIEEAETLPPACYTSEEFFRFEKEAIFLREWLCVGREEWVENPGDFFTATHSGEPLVIARDRDGIVHAMSSVCQHRAMLVAEGSGNTRSFVCPYHHWTYDLDGGLVGAPAMNRTCNFDKAKYGLPKLRIEMWHGFVFVNFDPEALPLAPRLAALEDVVANYDFASLRGPRPGAPMPYAWNWKVMFENNNDGYHANRLHAGPLHDIVPSSLASFPELPADTAGYYRLNGSLHQDASFNPTLKAVFPVLPRLTDEERNRLLFVNLPPSLSMVIMSDMVLYLILDAQSAERHALTMGTLLHPDALSDPLYAHKMRMNEDAVREIVEQDLHVDLLVQQGLNSKFAPRGRYSWQEGAQRQFNLWLVERYWSEWGRRRGPSAPVTELKARTAS</sequence>
<dbReference type="Gene3D" id="3.90.380.10">
    <property type="entry name" value="Naphthalene 1,2-dioxygenase Alpha Subunit, Chain A, domain 1"/>
    <property type="match status" value="1"/>
</dbReference>
<dbReference type="PANTHER" id="PTHR43756">
    <property type="entry name" value="CHOLINE MONOOXYGENASE, CHLOROPLASTIC"/>
    <property type="match status" value="1"/>
</dbReference>
<dbReference type="OrthoDB" id="7458380at2"/>
<keyword evidence="7" id="KW-0520">NAD</keyword>
<keyword evidence="10" id="KW-1185">Reference proteome</keyword>
<dbReference type="GO" id="GO:0051537">
    <property type="term" value="F:2 iron, 2 sulfur cluster binding"/>
    <property type="evidence" value="ECO:0007669"/>
    <property type="project" value="UniProtKB-KW"/>
</dbReference>
<keyword evidence="5" id="KW-0408">Iron</keyword>
<dbReference type="GO" id="GO:0005506">
    <property type="term" value="F:iron ion binding"/>
    <property type="evidence" value="ECO:0007669"/>
    <property type="project" value="InterPro"/>
</dbReference>
<dbReference type="SUPFAM" id="SSF50022">
    <property type="entry name" value="ISP domain"/>
    <property type="match status" value="1"/>
</dbReference>
<keyword evidence="2" id="KW-0001">2Fe-2S</keyword>
<dbReference type="PRINTS" id="PR00090">
    <property type="entry name" value="RNGDIOXGNASE"/>
</dbReference>
<evidence type="ECO:0000313" key="9">
    <source>
        <dbReference type="EMBL" id="PTQ11845.1"/>
    </source>
</evidence>
<dbReference type="AlphaFoldDB" id="A0A2T5FZ34"/>
<dbReference type="Gene3D" id="2.102.10.10">
    <property type="entry name" value="Rieske [2Fe-2S] iron-sulphur domain"/>
    <property type="match status" value="1"/>
</dbReference>
<gene>
    <name evidence="9" type="ORF">CLG96_07965</name>
</gene>
<dbReference type="InterPro" id="IPR015879">
    <property type="entry name" value="Ring_hydroxy_dOase_asu_C_dom"/>
</dbReference>
<evidence type="ECO:0000313" key="10">
    <source>
        <dbReference type="Proteomes" id="UP000244162"/>
    </source>
</evidence>
<comment type="cofactor">
    <cofactor evidence="1">
        <name>Fe cation</name>
        <dbReference type="ChEBI" id="CHEBI:24875"/>
    </cofactor>
</comment>
<feature type="domain" description="Rieske" evidence="8">
    <location>
        <begin position="48"/>
        <end position="155"/>
    </location>
</feature>